<keyword evidence="2" id="KW-0012">Acyltransferase</keyword>
<keyword evidence="1" id="KW-0808">Transferase</keyword>
<keyword evidence="6" id="KW-0378">Hydrolase</keyword>
<dbReference type="InterPro" id="IPR022211">
    <property type="entry name" value="PHBC_N"/>
</dbReference>
<evidence type="ECO:0000313" key="7">
    <source>
        <dbReference type="Proteomes" id="UP001626536"/>
    </source>
</evidence>
<evidence type="ECO:0000256" key="3">
    <source>
        <dbReference type="SAM" id="MobiDB-lite"/>
    </source>
</evidence>
<name>A0ABZ0HSD4_9HYPH</name>
<dbReference type="Gene3D" id="3.40.50.1820">
    <property type="entry name" value="alpha/beta hydrolase"/>
    <property type="match status" value="1"/>
</dbReference>
<dbReference type="PANTHER" id="PTHR36837">
    <property type="entry name" value="POLY(3-HYDROXYALKANOATE) POLYMERASE SUBUNIT PHAC"/>
    <property type="match status" value="1"/>
</dbReference>
<evidence type="ECO:0000259" key="5">
    <source>
        <dbReference type="Pfam" id="PF12551"/>
    </source>
</evidence>
<organism evidence="6 7">
    <name type="scientific">Methylocapsa polymorpha</name>
    <dbReference type="NCBI Taxonomy" id="3080828"/>
    <lineage>
        <taxon>Bacteria</taxon>
        <taxon>Pseudomonadati</taxon>
        <taxon>Pseudomonadota</taxon>
        <taxon>Alphaproteobacteria</taxon>
        <taxon>Hyphomicrobiales</taxon>
        <taxon>Beijerinckiaceae</taxon>
        <taxon>Methylocapsa</taxon>
    </lineage>
</organism>
<evidence type="ECO:0000256" key="2">
    <source>
        <dbReference type="ARBA" id="ARBA00023315"/>
    </source>
</evidence>
<dbReference type="InterPro" id="IPR029058">
    <property type="entry name" value="AB_hydrolase_fold"/>
</dbReference>
<feature type="region of interest" description="Disordered" evidence="3">
    <location>
        <begin position="597"/>
        <end position="620"/>
    </location>
</feature>
<feature type="domain" description="Poly-beta-hydroxybutyrate polymerase N-terminal" evidence="4">
    <location>
        <begin position="133"/>
        <end position="302"/>
    </location>
</feature>
<gene>
    <name evidence="6" type="ORF">RZS28_17035</name>
</gene>
<dbReference type="Pfam" id="PF12551">
    <property type="entry name" value="PHBC_N"/>
    <property type="match status" value="1"/>
</dbReference>
<accession>A0ABZ0HSD4</accession>
<dbReference type="RefSeq" id="WP_407338917.1">
    <property type="nucleotide sequence ID" value="NZ_CP136862.1"/>
</dbReference>
<protein>
    <submittedName>
        <fullName evidence="6">Alpha/beta fold hydrolase</fullName>
    </submittedName>
</protein>
<dbReference type="EMBL" id="CP136862">
    <property type="protein sequence ID" value="WOJ89474.1"/>
    <property type="molecule type" value="Genomic_DNA"/>
</dbReference>
<evidence type="ECO:0000259" key="4">
    <source>
        <dbReference type="Pfam" id="PF07167"/>
    </source>
</evidence>
<dbReference type="GO" id="GO:0016787">
    <property type="term" value="F:hydrolase activity"/>
    <property type="evidence" value="ECO:0007669"/>
    <property type="project" value="UniProtKB-KW"/>
</dbReference>
<evidence type="ECO:0000256" key="1">
    <source>
        <dbReference type="ARBA" id="ARBA00022679"/>
    </source>
</evidence>
<sequence>MPEDLALQTDSEPDHRGLAAREPALAKAIAPIAPRAPSPVIESAEKHEIDPLDAAASLVDHAFHGMLAKVTNGLSPMALGKAFADWAVHLALSPGKQMQLIGKAARKSARFGAIAATSFPSRRSSLGIAPLPQDRRFVAEDWSIWPYYLLSQGFLLQQQWWHNATTGIGGVTKQHEDVVAFTMRQLLDMQSPSNFILTNPVVLRRTFETAGANLMNGFANLIDDWIRLQGNAKPAGPEAFKPGRAVAATPGKVIYRNRLIELIQYAPQTDSVRTEPILFVPAWIMKYYILDLSQQNSLVRYLVGQGFTVFMISWRNPDESDRDLSMEDYRKLGVMAAIDQISAILPGRKIHAVGYCLGGTLLSIAAATMARDGDERLKSISLFAAQLDFTEAGEITLFINESQVNFLEELMRSEGFLQGGQMAGAFHLLRSNDLIWSKAVHEYLMGEREPMIDLMAWNADETRLPYRMHSEYLRRLFLDNDLAEGRFETEGRPIALNDIRAPIFAVGTEGDHVAPWHSAFKIHLLTDTDVTFLLTSGGHNAGVVSEPGHKRRHFRVHRKTEHDHYLDPDRWLQQAEYHDGSWWPEWAKWLAAASTGEQNPPRFSDETSLGDAPGTYVLQP</sequence>
<evidence type="ECO:0000313" key="6">
    <source>
        <dbReference type="EMBL" id="WOJ89474.1"/>
    </source>
</evidence>
<feature type="domain" description="Poly-beta-hydroxybutyrate polymerase N-terminal" evidence="5">
    <location>
        <begin position="56"/>
        <end position="96"/>
    </location>
</feature>
<dbReference type="SUPFAM" id="SSF53474">
    <property type="entry name" value="alpha/beta-Hydrolases"/>
    <property type="match status" value="1"/>
</dbReference>
<proteinExistence type="predicted"/>
<dbReference type="InterPro" id="IPR010941">
    <property type="entry name" value="PhaC_N"/>
</dbReference>
<dbReference type="Proteomes" id="UP001626536">
    <property type="component" value="Chromosome"/>
</dbReference>
<dbReference type="InterPro" id="IPR051321">
    <property type="entry name" value="PHA/PHB_synthase"/>
</dbReference>
<dbReference type="Pfam" id="PF07167">
    <property type="entry name" value="PhaC_N"/>
    <property type="match status" value="1"/>
</dbReference>
<keyword evidence="7" id="KW-1185">Reference proteome</keyword>
<reference evidence="6 7" key="1">
    <citation type="submission" date="2023-10" db="EMBL/GenBank/DDBJ databases">
        <title>Novel methanotroph of the genus Methylocapsa from a subarctic wetland.</title>
        <authorList>
            <person name="Belova S.E."/>
            <person name="Oshkin I.Y."/>
            <person name="Miroshnikov K."/>
            <person name="Dedysh S.N."/>
        </authorList>
    </citation>
    <scope>NUCLEOTIDE SEQUENCE [LARGE SCALE GENOMIC DNA]</scope>
    <source>
        <strain evidence="6 7">RX1</strain>
    </source>
</reference>
<dbReference type="PANTHER" id="PTHR36837:SF5">
    <property type="entry name" value="POLY-3-HYDROXYBUTYRATE SYNTHASE"/>
    <property type="match status" value="1"/>
</dbReference>